<evidence type="ECO:0000259" key="1">
    <source>
        <dbReference type="PROSITE" id="PS51724"/>
    </source>
</evidence>
<dbReference type="PROSITE" id="PS51724">
    <property type="entry name" value="SPOR"/>
    <property type="match status" value="1"/>
</dbReference>
<evidence type="ECO:0000313" key="3">
    <source>
        <dbReference type="Proteomes" id="UP000324996"/>
    </source>
</evidence>
<dbReference type="Pfam" id="PF05036">
    <property type="entry name" value="SPOR"/>
    <property type="match status" value="1"/>
</dbReference>
<reference evidence="2 3" key="1">
    <citation type="submission" date="2019-09" db="EMBL/GenBank/DDBJ databases">
        <title>NBRP : Genome information of microbial organism related human and environment.</title>
        <authorList>
            <person name="Hattori M."/>
            <person name="Oshima K."/>
            <person name="Inaba H."/>
            <person name="Suda W."/>
            <person name="Sakamoto M."/>
            <person name="Iino T."/>
            <person name="Kitahara M."/>
            <person name="Oshida Y."/>
            <person name="Iida T."/>
            <person name="Kudo T."/>
            <person name="Itoh T."/>
            <person name="Ohkuma M."/>
        </authorList>
    </citation>
    <scope>NUCLEOTIDE SEQUENCE [LARGE SCALE GENOMIC DNA]</scope>
    <source>
        <strain evidence="2 3">Q-1</strain>
    </source>
</reference>
<comment type="caution">
    <text evidence="2">The sequence shown here is derived from an EMBL/GenBank/DDBJ whole genome shotgun (WGS) entry which is preliminary data.</text>
</comment>
<protein>
    <recommendedName>
        <fullName evidence="1">SPOR domain-containing protein</fullName>
    </recommendedName>
</protein>
<gene>
    <name evidence="2" type="ORF">JCM17846_05220</name>
</gene>
<dbReference type="EMBL" id="BKCN01000002">
    <property type="protein sequence ID" value="GER02840.1"/>
    <property type="molecule type" value="Genomic_DNA"/>
</dbReference>
<dbReference type="InterPro" id="IPR007730">
    <property type="entry name" value="SPOR-like_dom"/>
</dbReference>
<dbReference type="AlphaFoldDB" id="A0A5A7N5Z8"/>
<dbReference type="InterPro" id="IPR036680">
    <property type="entry name" value="SPOR-like_sf"/>
</dbReference>
<evidence type="ECO:0000313" key="2">
    <source>
        <dbReference type="EMBL" id="GER02840.1"/>
    </source>
</evidence>
<feature type="domain" description="SPOR" evidence="1">
    <location>
        <begin position="98"/>
        <end position="188"/>
    </location>
</feature>
<dbReference type="SUPFAM" id="SSF110997">
    <property type="entry name" value="Sporulation related repeat"/>
    <property type="match status" value="1"/>
</dbReference>
<keyword evidence="3" id="KW-1185">Reference proteome</keyword>
<name>A0A5A7N5Z8_9PROT</name>
<accession>A0A5A7N5Z8</accession>
<organism evidence="2 3">
    <name type="scientific">Iodidimonas nitroreducens</name>
    <dbReference type="NCBI Taxonomy" id="1236968"/>
    <lineage>
        <taxon>Bacteria</taxon>
        <taxon>Pseudomonadati</taxon>
        <taxon>Pseudomonadota</taxon>
        <taxon>Alphaproteobacteria</taxon>
        <taxon>Iodidimonadales</taxon>
        <taxon>Iodidimonadaceae</taxon>
        <taxon>Iodidimonas</taxon>
    </lineage>
</organism>
<proteinExistence type="predicted"/>
<dbReference type="GO" id="GO:0042834">
    <property type="term" value="F:peptidoglycan binding"/>
    <property type="evidence" value="ECO:0007669"/>
    <property type="project" value="InterPro"/>
</dbReference>
<sequence>MSFDAALRDINQRLGGSEAVPAEDIAQLKADQRGLLARIDDLQAQLAEQTGLMNSLIIRLAEVEKSLEAQIAKDNEIRNAANRAEAEKARADGVDLAVGTGQLYAVHLASYRDAKAASEGWADLSNKYPALLSGLSPRLSVLDLEQMGGRFYRLVAGPFKEIAPARVLCSSLRESGAFCQLSNFDGEPL</sequence>
<dbReference type="Proteomes" id="UP000324996">
    <property type="component" value="Unassembled WGS sequence"/>
</dbReference>
<dbReference type="Gene3D" id="3.30.70.1070">
    <property type="entry name" value="Sporulation related repeat"/>
    <property type="match status" value="1"/>
</dbReference>